<comment type="subcellular location">
    <subcellularLocation>
        <location evidence="1">Cell membrane</location>
        <topology evidence="1">Multi-pass membrane protein</topology>
    </subcellularLocation>
</comment>
<sequence>MSRVSKTIKNAKVTTFFFFITSAIGFYSRSIFLSRLGDDFIGLTATLQSFLSFLNLAELGIGSAMAFALYKSLFKNDYDRLNELLTLIGYLYKKIGKIVLFGGLLLSLFFPFIFKDTTISLVVIYYVFYVCLFSTLLNYFFNYYLIILQTDQKGYIPTAYLQISHITKICLQIAVLYFSNSFILFTTIELITLTIYNILIHKKIKKEYPWIKFFNKGNKTLLTENKGIIAKVKQMFVHRISGFILKSTDNIVIFSFVNLQSVAYINNYYIITGSAAALLSNFVTGTGAAVGSLVAEDDRIKIQKVFWELMSLQHYIGGLLFIGLYYGINPVIGLWLGEQYIMEPHIVTLILVNVYIDKMCAPITNFINAYGIFHDVWAPITEGVLNLLISIVLAYYFGISGVLIGTFISVSLITLGWKPFFLYKNGFKKPVFLYWIGFFKLLLSFIAAFMLCKFLISSFININQESWILLLVSLTQVGIIILIVYSSIMYLVNPGFRELATRILKIIINAFK</sequence>
<dbReference type="InterPro" id="IPR050833">
    <property type="entry name" value="Poly_Biosynth_Transport"/>
</dbReference>
<keyword evidence="4 6" id="KW-1133">Transmembrane helix</keyword>
<feature type="transmembrane region" description="Helical" evidence="6">
    <location>
        <begin position="376"/>
        <end position="396"/>
    </location>
</feature>
<keyword evidence="5 6" id="KW-0472">Membrane</keyword>
<dbReference type="EMBL" id="JBHTIB010000012">
    <property type="protein sequence ID" value="MFD0836286.1"/>
    <property type="molecule type" value="Genomic_DNA"/>
</dbReference>
<feature type="transmembrane region" description="Helical" evidence="6">
    <location>
        <begin position="182"/>
        <end position="200"/>
    </location>
</feature>
<dbReference type="Proteomes" id="UP001597011">
    <property type="component" value="Unassembled WGS sequence"/>
</dbReference>
<evidence type="ECO:0000313" key="7">
    <source>
        <dbReference type="EMBL" id="MFD0836286.1"/>
    </source>
</evidence>
<evidence type="ECO:0008006" key="9">
    <source>
        <dbReference type="Google" id="ProtNLM"/>
    </source>
</evidence>
<feature type="transmembrane region" description="Helical" evidence="6">
    <location>
        <begin position="402"/>
        <end position="420"/>
    </location>
</feature>
<protein>
    <recommendedName>
        <fullName evidence="9">O-antigen/teichoic acid export membrane protein</fullName>
    </recommendedName>
</protein>
<feature type="transmembrane region" description="Helical" evidence="6">
    <location>
        <begin position="269"/>
        <end position="294"/>
    </location>
</feature>
<evidence type="ECO:0000256" key="6">
    <source>
        <dbReference type="SAM" id="Phobius"/>
    </source>
</evidence>
<feature type="transmembrane region" description="Helical" evidence="6">
    <location>
        <begin position="126"/>
        <end position="147"/>
    </location>
</feature>
<reference evidence="8" key="1">
    <citation type="journal article" date="2019" name="Int. J. Syst. Evol. Microbiol.">
        <title>The Global Catalogue of Microorganisms (GCM) 10K type strain sequencing project: providing services to taxonomists for standard genome sequencing and annotation.</title>
        <authorList>
            <consortium name="The Broad Institute Genomics Platform"/>
            <consortium name="The Broad Institute Genome Sequencing Center for Infectious Disease"/>
            <person name="Wu L."/>
            <person name="Ma J."/>
        </authorList>
    </citation>
    <scope>NUCLEOTIDE SEQUENCE [LARGE SCALE GENOMIC DNA]</scope>
    <source>
        <strain evidence="8">CCUG 60529</strain>
    </source>
</reference>
<feature type="transmembrane region" description="Helical" evidence="6">
    <location>
        <begin position="12"/>
        <end position="32"/>
    </location>
</feature>
<evidence type="ECO:0000256" key="4">
    <source>
        <dbReference type="ARBA" id="ARBA00022989"/>
    </source>
</evidence>
<dbReference type="PANTHER" id="PTHR30250:SF26">
    <property type="entry name" value="PSMA PROTEIN"/>
    <property type="match status" value="1"/>
</dbReference>
<accession>A0ABW3BVA7</accession>
<keyword evidence="2" id="KW-1003">Cell membrane</keyword>
<proteinExistence type="predicted"/>
<dbReference type="PANTHER" id="PTHR30250">
    <property type="entry name" value="PST FAMILY PREDICTED COLANIC ACID TRANSPORTER"/>
    <property type="match status" value="1"/>
</dbReference>
<evidence type="ECO:0000256" key="2">
    <source>
        <dbReference type="ARBA" id="ARBA00022475"/>
    </source>
</evidence>
<comment type="caution">
    <text evidence="7">The sequence shown here is derived from an EMBL/GenBank/DDBJ whole genome shotgun (WGS) entry which is preliminary data.</text>
</comment>
<evidence type="ECO:0000256" key="3">
    <source>
        <dbReference type="ARBA" id="ARBA00022692"/>
    </source>
</evidence>
<feature type="transmembrane region" description="Helical" evidence="6">
    <location>
        <begin position="468"/>
        <end position="492"/>
    </location>
</feature>
<gene>
    <name evidence="7" type="ORF">ACFQ0I_10950</name>
</gene>
<keyword evidence="3 6" id="KW-0812">Transmembrane</keyword>
<keyword evidence="8" id="KW-1185">Reference proteome</keyword>
<dbReference type="RefSeq" id="WP_379942213.1">
    <property type="nucleotide sequence ID" value="NZ_JBHTIB010000012.1"/>
</dbReference>
<feature type="transmembrane region" description="Helical" evidence="6">
    <location>
        <begin position="432"/>
        <end position="456"/>
    </location>
</feature>
<feature type="transmembrane region" description="Helical" evidence="6">
    <location>
        <begin position="159"/>
        <end position="176"/>
    </location>
</feature>
<organism evidence="7 8">
    <name type="scientific">Mariniflexile aquimaris</name>
    <dbReference type="NCBI Taxonomy" id="881009"/>
    <lineage>
        <taxon>Bacteria</taxon>
        <taxon>Pseudomonadati</taxon>
        <taxon>Bacteroidota</taxon>
        <taxon>Flavobacteriia</taxon>
        <taxon>Flavobacteriales</taxon>
        <taxon>Flavobacteriaceae</taxon>
        <taxon>Mariniflexile</taxon>
    </lineage>
</organism>
<feature type="transmembrane region" description="Helical" evidence="6">
    <location>
        <begin position="236"/>
        <end position="257"/>
    </location>
</feature>
<evidence type="ECO:0000256" key="1">
    <source>
        <dbReference type="ARBA" id="ARBA00004651"/>
    </source>
</evidence>
<evidence type="ECO:0000256" key="5">
    <source>
        <dbReference type="ARBA" id="ARBA00023136"/>
    </source>
</evidence>
<feature type="transmembrane region" description="Helical" evidence="6">
    <location>
        <begin position="52"/>
        <end position="74"/>
    </location>
</feature>
<feature type="transmembrane region" description="Helical" evidence="6">
    <location>
        <begin position="306"/>
        <end position="328"/>
    </location>
</feature>
<feature type="transmembrane region" description="Helical" evidence="6">
    <location>
        <begin position="95"/>
        <end position="114"/>
    </location>
</feature>
<evidence type="ECO:0000313" key="8">
    <source>
        <dbReference type="Proteomes" id="UP001597011"/>
    </source>
</evidence>
<name>A0ABW3BVA7_9FLAO</name>